<keyword evidence="1" id="KW-0472">Membrane</keyword>
<reference evidence="2 3" key="1">
    <citation type="journal article" date="2018" name="J. Microbiol.">
        <title>Aestuariibaculum marinum sp. nov., a marine bacterium isolated from seawater in South Korea.</title>
        <authorList>
            <person name="Choi J."/>
            <person name="Lee D."/>
            <person name="Jang J.H."/>
            <person name="Cha S."/>
            <person name="Seo T."/>
        </authorList>
    </citation>
    <scope>NUCLEOTIDE SEQUENCE [LARGE SCALE GENOMIC DNA]</scope>
    <source>
        <strain evidence="2 3">IP7</strain>
    </source>
</reference>
<dbReference type="EMBL" id="JACVXD010000001">
    <property type="protein sequence ID" value="MBD0822715.1"/>
    <property type="molecule type" value="Genomic_DNA"/>
</dbReference>
<dbReference type="Pfam" id="PF19578">
    <property type="entry name" value="DUF6090"/>
    <property type="match status" value="1"/>
</dbReference>
<dbReference type="RefSeq" id="WP_188222027.1">
    <property type="nucleotide sequence ID" value="NZ_JACVXD010000001.1"/>
</dbReference>
<evidence type="ECO:0000313" key="2">
    <source>
        <dbReference type="EMBL" id="MBD0822715.1"/>
    </source>
</evidence>
<protein>
    <submittedName>
        <fullName evidence="2">Uncharacterized protein</fullName>
    </submittedName>
</protein>
<dbReference type="InterPro" id="IPR045749">
    <property type="entry name" value="DUF6090"/>
</dbReference>
<dbReference type="AlphaFoldDB" id="A0A8J6U1A4"/>
<evidence type="ECO:0000313" key="3">
    <source>
        <dbReference type="Proteomes" id="UP000621516"/>
    </source>
</evidence>
<organism evidence="2 3">
    <name type="scientific">Aestuariibaculum marinum</name>
    <dbReference type="NCBI Taxonomy" id="2683592"/>
    <lineage>
        <taxon>Bacteria</taxon>
        <taxon>Pseudomonadati</taxon>
        <taxon>Bacteroidota</taxon>
        <taxon>Flavobacteriia</taxon>
        <taxon>Flavobacteriales</taxon>
        <taxon>Flavobacteriaceae</taxon>
    </lineage>
</organism>
<feature type="transmembrane region" description="Helical" evidence="1">
    <location>
        <begin position="21"/>
        <end position="42"/>
    </location>
</feature>
<proteinExistence type="predicted"/>
<sequence length="269" mass="31294">MIKFFRKIRQKLLAEHKFSKYLTYAFGEIILVVIGILIALQINNWNNEKNRKNAEKVIIEQLVEDLKKSQIELKEIKDSCEERAKASAIVCHAFFKNDTPNDSIYKYMRIPLGNAVFSPTLGTARSIINSGNVTLIKSNDLKIKITRYVEMVEYKLKDINRYEETYFRNGQILLKEVVQFTNLVPKETLFHQITGDNPSVSDTLKTDELRAIPYVIEKIPFEIDLKEIFQNYKVFSAYNSLLVAHRNSAYRYNDILEITKVLLDALEKT</sequence>
<name>A0A8J6U1A4_9FLAO</name>
<evidence type="ECO:0000256" key="1">
    <source>
        <dbReference type="SAM" id="Phobius"/>
    </source>
</evidence>
<accession>A0A8J6U1A4</accession>
<gene>
    <name evidence="2" type="ORF">ICJ85_01660</name>
</gene>
<keyword evidence="3" id="KW-1185">Reference proteome</keyword>
<keyword evidence="1" id="KW-0812">Transmembrane</keyword>
<dbReference type="Proteomes" id="UP000621516">
    <property type="component" value="Unassembled WGS sequence"/>
</dbReference>
<keyword evidence="1" id="KW-1133">Transmembrane helix</keyword>
<comment type="caution">
    <text evidence="2">The sequence shown here is derived from an EMBL/GenBank/DDBJ whole genome shotgun (WGS) entry which is preliminary data.</text>
</comment>